<accession>A0A6J7NQS5</accession>
<proteinExistence type="predicted"/>
<dbReference type="AlphaFoldDB" id="A0A6J7NQS5"/>
<gene>
    <name evidence="1" type="ORF">UFOPK3927_01560</name>
</gene>
<reference evidence="1" key="1">
    <citation type="submission" date="2020-05" db="EMBL/GenBank/DDBJ databases">
        <authorList>
            <person name="Chiriac C."/>
            <person name="Salcher M."/>
            <person name="Ghai R."/>
            <person name="Kavagutti S V."/>
        </authorList>
    </citation>
    <scope>NUCLEOTIDE SEQUENCE</scope>
</reference>
<organism evidence="1">
    <name type="scientific">freshwater metagenome</name>
    <dbReference type="NCBI Taxonomy" id="449393"/>
    <lineage>
        <taxon>unclassified sequences</taxon>
        <taxon>metagenomes</taxon>
        <taxon>ecological metagenomes</taxon>
    </lineage>
</organism>
<dbReference type="EMBL" id="CAFBOK010000218">
    <property type="protein sequence ID" value="CAB4995491.1"/>
    <property type="molecule type" value="Genomic_DNA"/>
</dbReference>
<sequence>MHNTLRRARASRGGNHKGIAGFDLSALESMLGAFRINQESRGEGGEERLSRCNREARVEGHNGVIALPGLREGLHKALSGLGDRHQFLHRG</sequence>
<name>A0A6J7NQS5_9ZZZZ</name>
<evidence type="ECO:0000313" key="1">
    <source>
        <dbReference type="EMBL" id="CAB4995491.1"/>
    </source>
</evidence>
<protein>
    <submittedName>
        <fullName evidence="1">Unannotated protein</fullName>
    </submittedName>
</protein>